<dbReference type="RefSeq" id="WP_358350921.1">
    <property type="nucleotide sequence ID" value="NZ_JBEZFP010000014.1"/>
</dbReference>
<evidence type="ECO:0000313" key="6">
    <source>
        <dbReference type="EMBL" id="MEU8133439.1"/>
    </source>
</evidence>
<dbReference type="SMART" id="SM00382">
    <property type="entry name" value="AAA"/>
    <property type="match status" value="2"/>
</dbReference>
<protein>
    <submittedName>
        <fullName evidence="6">ATP-binding cassette domain-containing protein</fullName>
    </submittedName>
</protein>
<dbReference type="InterPro" id="IPR003439">
    <property type="entry name" value="ABC_transporter-like_ATP-bd"/>
</dbReference>
<dbReference type="PROSITE" id="PS50893">
    <property type="entry name" value="ABC_TRANSPORTER_2"/>
    <property type="match status" value="2"/>
</dbReference>
<reference evidence="6 7" key="1">
    <citation type="submission" date="2024-06" db="EMBL/GenBank/DDBJ databases">
        <title>The Natural Products Discovery Center: Release of the First 8490 Sequenced Strains for Exploring Actinobacteria Biosynthetic Diversity.</title>
        <authorList>
            <person name="Kalkreuter E."/>
            <person name="Kautsar S.A."/>
            <person name="Yang D."/>
            <person name="Bader C.D."/>
            <person name="Teijaro C.N."/>
            <person name="Fluegel L."/>
            <person name="Davis C.M."/>
            <person name="Simpson J.R."/>
            <person name="Lauterbach L."/>
            <person name="Steele A.D."/>
            <person name="Gui C."/>
            <person name="Meng S."/>
            <person name="Li G."/>
            <person name="Viehrig K."/>
            <person name="Ye F."/>
            <person name="Su P."/>
            <person name="Kiefer A.F."/>
            <person name="Nichols A."/>
            <person name="Cepeda A.J."/>
            <person name="Yan W."/>
            <person name="Fan B."/>
            <person name="Jiang Y."/>
            <person name="Adhikari A."/>
            <person name="Zheng C.-J."/>
            <person name="Schuster L."/>
            <person name="Cowan T.M."/>
            <person name="Smanski M.J."/>
            <person name="Chevrette M.G."/>
            <person name="De Carvalho L.P.S."/>
            <person name="Shen B."/>
        </authorList>
    </citation>
    <scope>NUCLEOTIDE SEQUENCE [LARGE SCALE GENOMIC DNA]</scope>
    <source>
        <strain evidence="6 7">NPDC048946</strain>
    </source>
</reference>
<keyword evidence="2" id="KW-0813">Transport</keyword>
<proteinExistence type="inferred from homology"/>
<dbReference type="Pfam" id="PF00005">
    <property type="entry name" value="ABC_tran"/>
    <property type="match status" value="2"/>
</dbReference>
<gene>
    <name evidence="6" type="ORF">AB0C36_08020</name>
</gene>
<dbReference type="InterPro" id="IPR017871">
    <property type="entry name" value="ABC_transporter-like_CS"/>
</dbReference>
<dbReference type="EMBL" id="JBEZFP010000014">
    <property type="protein sequence ID" value="MEU8133439.1"/>
    <property type="molecule type" value="Genomic_DNA"/>
</dbReference>
<dbReference type="GO" id="GO:0005524">
    <property type="term" value="F:ATP binding"/>
    <property type="evidence" value="ECO:0007669"/>
    <property type="project" value="UniProtKB-KW"/>
</dbReference>
<keyword evidence="4 6" id="KW-0067">ATP-binding</keyword>
<evidence type="ECO:0000313" key="7">
    <source>
        <dbReference type="Proteomes" id="UP001551482"/>
    </source>
</evidence>
<dbReference type="InterPro" id="IPR050319">
    <property type="entry name" value="ABC_transp_ATP-bind"/>
</dbReference>
<comment type="caution">
    <text evidence="6">The sequence shown here is derived from an EMBL/GenBank/DDBJ whole genome shotgun (WGS) entry which is preliminary data.</text>
</comment>
<sequence length="561" mass="58829">MTSKLVPVVSVVDLRVGVADRLLVDGLSFDLHRGRVLALVGPSGSGKTTGAAAILGEFPARSVVGGTVTVDGKAVSAREPVPPGPVAYVPQHPAGALAPALRIGPVLREIARRHLPAAELGRRERRVLVRAAVASALRQVGLPDDGSLHRRFPHQLSGGQQQRIVIAHALLARARVVVADEPTTGLDAVLRREVADRIRVLADDGMAVLLLSHDLDVVRRVADDVLVLDRGRQVEYGTAEAVLGRPSAPLTRALVAADCGRAARPAEAVTVRAADAATPRAAADAVAAQATEGPYGGLPDSSSRSVDGLVVSELSAWYGGRRRADALSDVSLRLTRGTSLAVVGRSGSGKTTLARCLVGLHRDQRGSVCLDGQPLTASAADRSRGELARVQYVFQDARASLDPRRSVLDQVARPAVRLRDADPRAAEDRAVRILAAMGVDEAIARRRPRALSGGELRRAALARALAADPDVLVCDEITAGLDPLARDAVLDLLDTQLRVRGLALLVITHERAVAARLADRIAVMDSGRIVDEGPAAELLDRPTHPLTAALLSADLAAAPAP</sequence>
<organism evidence="6 7">
    <name type="scientific">Streptodolium elevatio</name>
    <dbReference type="NCBI Taxonomy" id="3157996"/>
    <lineage>
        <taxon>Bacteria</taxon>
        <taxon>Bacillati</taxon>
        <taxon>Actinomycetota</taxon>
        <taxon>Actinomycetes</taxon>
        <taxon>Kitasatosporales</taxon>
        <taxon>Streptomycetaceae</taxon>
        <taxon>Streptodolium</taxon>
    </lineage>
</organism>
<dbReference type="Gene3D" id="3.40.50.300">
    <property type="entry name" value="P-loop containing nucleotide triphosphate hydrolases"/>
    <property type="match status" value="2"/>
</dbReference>
<keyword evidence="7" id="KW-1185">Reference proteome</keyword>
<keyword evidence="3" id="KW-0547">Nucleotide-binding</keyword>
<dbReference type="InterPro" id="IPR027417">
    <property type="entry name" value="P-loop_NTPase"/>
</dbReference>
<dbReference type="InterPro" id="IPR003593">
    <property type="entry name" value="AAA+_ATPase"/>
</dbReference>
<dbReference type="CDD" id="cd03257">
    <property type="entry name" value="ABC_NikE_OppD_transporters"/>
    <property type="match status" value="1"/>
</dbReference>
<evidence type="ECO:0000256" key="2">
    <source>
        <dbReference type="ARBA" id="ARBA00022448"/>
    </source>
</evidence>
<feature type="domain" description="ABC transporter" evidence="5">
    <location>
        <begin position="309"/>
        <end position="551"/>
    </location>
</feature>
<evidence type="ECO:0000259" key="5">
    <source>
        <dbReference type="PROSITE" id="PS50893"/>
    </source>
</evidence>
<dbReference type="PROSITE" id="PS00211">
    <property type="entry name" value="ABC_TRANSPORTER_1"/>
    <property type="match status" value="1"/>
</dbReference>
<evidence type="ECO:0000256" key="1">
    <source>
        <dbReference type="ARBA" id="ARBA00005417"/>
    </source>
</evidence>
<dbReference type="PANTHER" id="PTHR43776">
    <property type="entry name" value="TRANSPORT ATP-BINDING PROTEIN"/>
    <property type="match status" value="1"/>
</dbReference>
<dbReference type="Proteomes" id="UP001551482">
    <property type="component" value="Unassembled WGS sequence"/>
</dbReference>
<comment type="similarity">
    <text evidence="1">Belongs to the ABC transporter superfamily.</text>
</comment>
<name>A0ABV3DCH5_9ACTN</name>
<evidence type="ECO:0000256" key="4">
    <source>
        <dbReference type="ARBA" id="ARBA00022840"/>
    </source>
</evidence>
<dbReference type="PANTHER" id="PTHR43776:SF7">
    <property type="entry name" value="D,D-DIPEPTIDE TRANSPORT ATP-BINDING PROTEIN DDPF-RELATED"/>
    <property type="match status" value="1"/>
</dbReference>
<accession>A0ABV3DCH5</accession>
<evidence type="ECO:0000256" key="3">
    <source>
        <dbReference type="ARBA" id="ARBA00022741"/>
    </source>
</evidence>
<dbReference type="SUPFAM" id="SSF52540">
    <property type="entry name" value="P-loop containing nucleoside triphosphate hydrolases"/>
    <property type="match status" value="2"/>
</dbReference>
<feature type="domain" description="ABC transporter" evidence="5">
    <location>
        <begin position="9"/>
        <end position="255"/>
    </location>
</feature>